<protein>
    <submittedName>
        <fullName evidence="5">LacI family transcriptional regulator</fullName>
    </submittedName>
</protein>
<dbReference type="GO" id="GO:0003700">
    <property type="term" value="F:DNA-binding transcription factor activity"/>
    <property type="evidence" value="ECO:0007669"/>
    <property type="project" value="TreeGrafter"/>
</dbReference>
<keyword evidence="2" id="KW-0238">DNA-binding</keyword>
<dbReference type="OrthoDB" id="3226810at2"/>
<evidence type="ECO:0000313" key="5">
    <source>
        <dbReference type="EMBL" id="ROR96323.1"/>
    </source>
</evidence>
<dbReference type="SMART" id="SM00354">
    <property type="entry name" value="HTH_LACI"/>
    <property type="match status" value="1"/>
</dbReference>
<dbReference type="PANTHER" id="PTHR30146">
    <property type="entry name" value="LACI-RELATED TRANSCRIPTIONAL REPRESSOR"/>
    <property type="match status" value="1"/>
</dbReference>
<organism evidence="5 6">
    <name type="scientific">Salana multivorans</name>
    <dbReference type="NCBI Taxonomy" id="120377"/>
    <lineage>
        <taxon>Bacteria</taxon>
        <taxon>Bacillati</taxon>
        <taxon>Actinomycetota</taxon>
        <taxon>Actinomycetes</taxon>
        <taxon>Micrococcales</taxon>
        <taxon>Beutenbergiaceae</taxon>
        <taxon>Salana</taxon>
    </lineage>
</organism>
<dbReference type="Pfam" id="PF13377">
    <property type="entry name" value="Peripla_BP_3"/>
    <property type="match status" value="1"/>
</dbReference>
<evidence type="ECO:0000313" key="6">
    <source>
        <dbReference type="Proteomes" id="UP000275356"/>
    </source>
</evidence>
<sequence>MYLVLSTEILGHEGGTRGYDAPMSTGARRPTGPRRVTISDVAELAGVSTAAVSRSFNGAERLPPSTVKRIHDAAAQLGWRPNATARAMKRAAAHTFGFILLRAPDLLGSDPFFPLFLAGLEPGLSADAYALMIRFVSTAEEEKNCYRDWVAEGRVDGFVLTDLRDDDYRLDLLAELNVPAVVAGDPGRSTPSSAVFHTTDGCIREMVDGWADRGHSRIAHVMGDPALLHARRRRDVWAAAMAARGLRTDLIAEGGFTEAGADQATRKLIAAENPPTAIFYGSDVMAAAGMRTLAELEVRVGVDIAIAGFDDVPLAPYLSPPLATIACDYRELGAEAAAILLEEVSRSHPRGRSARAGKRLELDGAFIARASYEIEPGPSSPRETSSSAA</sequence>
<evidence type="ECO:0000259" key="4">
    <source>
        <dbReference type="PROSITE" id="PS50932"/>
    </source>
</evidence>
<keyword evidence="3" id="KW-0804">Transcription</keyword>
<dbReference type="CDD" id="cd06267">
    <property type="entry name" value="PBP1_LacI_sugar_binding-like"/>
    <property type="match status" value="1"/>
</dbReference>
<dbReference type="EMBL" id="RKHQ01000001">
    <property type="protein sequence ID" value="ROR96323.1"/>
    <property type="molecule type" value="Genomic_DNA"/>
</dbReference>
<dbReference type="InterPro" id="IPR028082">
    <property type="entry name" value="Peripla_BP_I"/>
</dbReference>
<dbReference type="GO" id="GO:0000976">
    <property type="term" value="F:transcription cis-regulatory region binding"/>
    <property type="evidence" value="ECO:0007669"/>
    <property type="project" value="TreeGrafter"/>
</dbReference>
<dbReference type="InterPro" id="IPR010982">
    <property type="entry name" value="Lambda_DNA-bd_dom_sf"/>
</dbReference>
<dbReference type="SUPFAM" id="SSF47413">
    <property type="entry name" value="lambda repressor-like DNA-binding domains"/>
    <property type="match status" value="1"/>
</dbReference>
<evidence type="ECO:0000256" key="3">
    <source>
        <dbReference type="ARBA" id="ARBA00023163"/>
    </source>
</evidence>
<dbReference type="SUPFAM" id="SSF53822">
    <property type="entry name" value="Periplasmic binding protein-like I"/>
    <property type="match status" value="1"/>
</dbReference>
<evidence type="ECO:0000256" key="2">
    <source>
        <dbReference type="ARBA" id="ARBA00023125"/>
    </source>
</evidence>
<gene>
    <name evidence="5" type="ORF">EDD28_0906</name>
</gene>
<dbReference type="Proteomes" id="UP000275356">
    <property type="component" value="Unassembled WGS sequence"/>
</dbReference>
<dbReference type="CDD" id="cd01392">
    <property type="entry name" value="HTH_LacI"/>
    <property type="match status" value="1"/>
</dbReference>
<dbReference type="Gene3D" id="1.10.260.40">
    <property type="entry name" value="lambda repressor-like DNA-binding domains"/>
    <property type="match status" value="1"/>
</dbReference>
<feature type="domain" description="HTH lacI-type" evidence="4">
    <location>
        <begin position="36"/>
        <end position="90"/>
    </location>
</feature>
<keyword evidence="1" id="KW-0805">Transcription regulation</keyword>
<keyword evidence="6" id="KW-1185">Reference proteome</keyword>
<dbReference type="AlphaFoldDB" id="A0A3N2D977"/>
<dbReference type="Pfam" id="PF00356">
    <property type="entry name" value="LacI"/>
    <property type="match status" value="1"/>
</dbReference>
<dbReference type="PROSITE" id="PS50932">
    <property type="entry name" value="HTH_LACI_2"/>
    <property type="match status" value="1"/>
</dbReference>
<dbReference type="InterPro" id="IPR046335">
    <property type="entry name" value="LacI/GalR-like_sensor"/>
</dbReference>
<name>A0A3N2D977_9MICO</name>
<evidence type="ECO:0000256" key="1">
    <source>
        <dbReference type="ARBA" id="ARBA00023015"/>
    </source>
</evidence>
<proteinExistence type="predicted"/>
<accession>A0A3N2D977</accession>
<dbReference type="RefSeq" id="WP_123738516.1">
    <property type="nucleotide sequence ID" value="NZ_CALFQU010000004.1"/>
</dbReference>
<comment type="caution">
    <text evidence="5">The sequence shown here is derived from an EMBL/GenBank/DDBJ whole genome shotgun (WGS) entry which is preliminary data.</text>
</comment>
<dbReference type="PANTHER" id="PTHR30146:SF155">
    <property type="entry name" value="ALANINE RACEMASE"/>
    <property type="match status" value="1"/>
</dbReference>
<dbReference type="InterPro" id="IPR000843">
    <property type="entry name" value="HTH_LacI"/>
</dbReference>
<reference evidence="5 6" key="1">
    <citation type="submission" date="2018-11" db="EMBL/GenBank/DDBJ databases">
        <title>Sequencing the genomes of 1000 actinobacteria strains.</title>
        <authorList>
            <person name="Klenk H.-P."/>
        </authorList>
    </citation>
    <scope>NUCLEOTIDE SEQUENCE [LARGE SCALE GENOMIC DNA]</scope>
    <source>
        <strain evidence="5 6">DSM 13521</strain>
    </source>
</reference>
<dbReference type="Gene3D" id="3.40.50.2300">
    <property type="match status" value="2"/>
</dbReference>